<dbReference type="SMART" id="SM00609">
    <property type="entry name" value="VIT"/>
    <property type="match status" value="1"/>
</dbReference>
<comment type="caution">
    <text evidence="4">The sequence shown here is derived from an EMBL/GenBank/DDBJ whole genome shotgun (WGS) entry which is preliminary data.</text>
</comment>
<gene>
    <name evidence="4" type="ORF">GOP47_0008888</name>
</gene>
<feature type="domain" description="VIT" evidence="3">
    <location>
        <begin position="12"/>
        <end position="140"/>
    </location>
</feature>
<dbReference type="SMART" id="SM00327">
    <property type="entry name" value="VWA"/>
    <property type="match status" value="1"/>
</dbReference>
<dbReference type="Pfam" id="PF08487">
    <property type="entry name" value="VIT"/>
    <property type="match status" value="1"/>
</dbReference>
<dbReference type="PANTHER" id="PTHR45737:SF6">
    <property type="entry name" value="VON WILLEBRAND FACTOR A DOMAIN-CONTAINING PROTEIN 5A"/>
    <property type="match status" value="1"/>
</dbReference>
<protein>
    <recommendedName>
        <fullName evidence="6">VWFA domain-containing protein</fullName>
    </recommendedName>
</protein>
<dbReference type="InterPro" id="IPR013694">
    <property type="entry name" value="VIT"/>
</dbReference>
<dbReference type="InterPro" id="IPR002035">
    <property type="entry name" value="VWF_A"/>
</dbReference>
<evidence type="ECO:0000259" key="2">
    <source>
        <dbReference type="PROSITE" id="PS50234"/>
    </source>
</evidence>
<evidence type="ECO:0000259" key="3">
    <source>
        <dbReference type="PROSITE" id="PS51468"/>
    </source>
</evidence>
<reference evidence="4" key="1">
    <citation type="submission" date="2021-01" db="EMBL/GenBank/DDBJ databases">
        <title>Adiantum capillus-veneris genome.</title>
        <authorList>
            <person name="Fang Y."/>
            <person name="Liao Q."/>
        </authorList>
    </citation>
    <scope>NUCLEOTIDE SEQUENCE</scope>
    <source>
        <strain evidence="4">H3</strain>
        <tissue evidence="4">Leaf</tissue>
    </source>
</reference>
<evidence type="ECO:0000256" key="1">
    <source>
        <dbReference type="SAM" id="MobiDB-lite"/>
    </source>
</evidence>
<dbReference type="OrthoDB" id="1938884at2759"/>
<dbReference type="InterPro" id="IPR036465">
    <property type="entry name" value="vWFA_dom_sf"/>
</dbReference>
<dbReference type="Proteomes" id="UP000886520">
    <property type="component" value="Chromosome 8"/>
</dbReference>
<accession>A0A9D4ZIG0</accession>
<name>A0A9D4ZIG0_ADICA</name>
<evidence type="ECO:0000313" key="5">
    <source>
        <dbReference type="Proteomes" id="UP000886520"/>
    </source>
</evidence>
<dbReference type="Pfam" id="PF13768">
    <property type="entry name" value="VWA_3"/>
    <property type="match status" value="1"/>
</dbReference>
<keyword evidence="5" id="KW-1185">Reference proteome</keyword>
<dbReference type="SUPFAM" id="SSF57850">
    <property type="entry name" value="RING/U-box"/>
    <property type="match status" value="1"/>
</dbReference>
<evidence type="ECO:0000313" key="4">
    <source>
        <dbReference type="EMBL" id="KAI5076823.1"/>
    </source>
</evidence>
<dbReference type="PROSITE" id="PS51468">
    <property type="entry name" value="VIT"/>
    <property type="match status" value="1"/>
</dbReference>
<dbReference type="Gene3D" id="3.40.50.410">
    <property type="entry name" value="von Willebrand factor, type A domain"/>
    <property type="match status" value="1"/>
</dbReference>
<dbReference type="PANTHER" id="PTHR45737">
    <property type="entry name" value="VON WILLEBRAND FACTOR A DOMAIN-CONTAINING PROTEIN 5A"/>
    <property type="match status" value="1"/>
</dbReference>
<dbReference type="EMBL" id="JABFUD020000008">
    <property type="protein sequence ID" value="KAI5076823.1"/>
    <property type="molecule type" value="Genomic_DNA"/>
</dbReference>
<evidence type="ECO:0008006" key="6">
    <source>
        <dbReference type="Google" id="ProtNLM"/>
    </source>
</evidence>
<feature type="region of interest" description="Disordered" evidence="1">
    <location>
        <begin position="750"/>
        <end position="776"/>
    </location>
</feature>
<dbReference type="AlphaFoldDB" id="A0A9D4ZIG0"/>
<organism evidence="4 5">
    <name type="scientific">Adiantum capillus-veneris</name>
    <name type="common">Maidenhair fern</name>
    <dbReference type="NCBI Taxonomy" id="13818"/>
    <lineage>
        <taxon>Eukaryota</taxon>
        <taxon>Viridiplantae</taxon>
        <taxon>Streptophyta</taxon>
        <taxon>Embryophyta</taxon>
        <taxon>Tracheophyta</taxon>
        <taxon>Polypodiopsida</taxon>
        <taxon>Polypodiidae</taxon>
        <taxon>Polypodiales</taxon>
        <taxon>Pteridineae</taxon>
        <taxon>Pteridaceae</taxon>
        <taxon>Vittarioideae</taxon>
        <taxon>Adiantum</taxon>
    </lineage>
</organism>
<sequence length="991" mass="109643">MAHTTHHHVSGLCWLLAGGSTHYQQLPLQSVRVDAALYDLCAEVKIQQTYVNDQHAHLECIYIFPLDEDSAVFSFEAELDGVTVKGHIREKSEARSEYKAALISNRSAMLLEQSSDNIFQCKVGNLKYGSVCTIKFTYLTVLEQEGRQNRLTLPMIIAPKYTPANPGPTPLFPLAEKAPQNMIHKGCHCHHCLCSPIIGTRHRCDECAIDLCHGCSMQHDVGHHMHTYTVQTLPSAPEPPACISTNTIIQSKIRDLIIKLDITMPSAILSIQCPSHPNETKITQSNNTSNNATAFFHSESACSLSKDFVLLVEQQRSSEPRVLCELDVANHSAAISLAFIPPPLDMLSASQIHCELVFLIDCSGSMQGSSITCVRECMQLLLRSLPVHSHFNMITFGSRWSSLFSTSQPYDDTSLAAASHHIGGLEANMGGTEIYPPLLHVLTSKAVPAHPRQVFLLTDGQVSNVKQLVQLTAQHAVNTRLFTFGIGSSVDRLLCKKLAQAGRGKSEFVTAEDGGGSAMREKVVRQVARAMQPVLTDVIVDWGQLKGPMCEEFHENNENHMSTQMQMPGFSILNAPFLQCPSVAPAIFMGSRYMLHALNVSLPDSLWQQAKEGQEVDFDCEIRITACSNHHLEKDQHMHHVVRLTGEQITLAGVIHTLAAKERVRELEDKVLSCSDLEERKKLEDEILHLATKYSLSSCRTSFVIVYNAGTTADEVSLPFRADKDDENLRVPLIYSQVRKHATASIRNLQRQSGTRNYSRRAARTGEAHQQQGASSRSMFENNVVLTCSDRDESVPLFGSVLSSNLGAPYVPLHAANSSPATNFGNAQPHFMSMPISLCKARQQAWADEMQINASSLFFSDVSEKTKKDEKCIDAFEELIMLQAANGAWQITPALINVAFTIAHRDSTNVTTNFSAESLQTISREHGVDDAVVAVVLALQLLESHFKDRHAEWEMLAAKSFFFLSETCKVGISMQQKVKDSITKLLCNMNA</sequence>
<dbReference type="PROSITE" id="PS50234">
    <property type="entry name" value="VWFA"/>
    <property type="match status" value="1"/>
</dbReference>
<dbReference type="SUPFAM" id="SSF53300">
    <property type="entry name" value="vWA-like"/>
    <property type="match status" value="1"/>
</dbReference>
<feature type="domain" description="VWFA" evidence="2">
    <location>
        <begin position="355"/>
        <end position="527"/>
    </location>
</feature>
<proteinExistence type="predicted"/>